<proteinExistence type="predicted"/>
<dbReference type="EMBL" id="MKGL01000172">
    <property type="protein sequence ID" value="RNF04152.1"/>
    <property type="molecule type" value="Genomic_DNA"/>
</dbReference>
<organism evidence="1 2">
    <name type="scientific">Trypanosoma rangeli</name>
    <dbReference type="NCBI Taxonomy" id="5698"/>
    <lineage>
        <taxon>Eukaryota</taxon>
        <taxon>Discoba</taxon>
        <taxon>Euglenozoa</taxon>
        <taxon>Kinetoplastea</taxon>
        <taxon>Metakinetoplastina</taxon>
        <taxon>Trypanosomatida</taxon>
        <taxon>Trypanosomatidae</taxon>
        <taxon>Trypanosoma</taxon>
        <taxon>Herpetosoma</taxon>
    </lineage>
</organism>
<reference evidence="1 2" key="1">
    <citation type="journal article" date="2018" name="BMC Genomics">
        <title>Genomic comparison of Trypanosoma conorhini and Trypanosoma rangeli to Trypanosoma cruzi strains of high and low virulence.</title>
        <authorList>
            <person name="Bradwell K.R."/>
            <person name="Koparde V.N."/>
            <person name="Matveyev A.V."/>
            <person name="Serrano M.G."/>
            <person name="Alves J.M."/>
            <person name="Parikh H."/>
            <person name="Huang B."/>
            <person name="Lee V."/>
            <person name="Espinosa-Alvarez O."/>
            <person name="Ortiz P.A."/>
            <person name="Costa-Martins A.G."/>
            <person name="Teixeira M.M."/>
            <person name="Buck G.A."/>
        </authorList>
    </citation>
    <scope>NUCLEOTIDE SEQUENCE [LARGE SCALE GENOMIC DNA]</scope>
    <source>
        <strain evidence="1 2">AM80</strain>
    </source>
</reference>
<protein>
    <submittedName>
        <fullName evidence="1">Uncharacterized protein</fullName>
    </submittedName>
</protein>
<comment type="caution">
    <text evidence="1">The sequence shown here is derived from an EMBL/GenBank/DDBJ whole genome shotgun (WGS) entry which is preliminary data.</text>
</comment>
<dbReference type="Proteomes" id="UP000283634">
    <property type="component" value="Unassembled WGS sequence"/>
</dbReference>
<gene>
    <name evidence="1" type="ORF">TraAM80_05304</name>
</gene>
<accession>A0A3R7ME58</accession>
<dbReference type="GeneID" id="40329237"/>
<dbReference type="SUPFAM" id="SSF48371">
    <property type="entry name" value="ARM repeat"/>
    <property type="match status" value="1"/>
</dbReference>
<keyword evidence="2" id="KW-1185">Reference proteome</keyword>
<sequence>MNVPSADATCLATIIDSVQFAMQEGPIAEGRVVDLLALIPEVFRADTSGSRMIYLMSVCQPLATVVRLMHPSLQSPVISMAAMSALLEFLTWCVELPEFPTVAAALTSSLMETSALHTILDALLNNGNEVMMFLAAELLFLLVARFSVFGDALGETVGALARISAFVLDPGAPLSKVREYLAGVLRICAGLAPSKLPPTFLPEGLVFLAAHTDEQSRMLLLVSGCVEVVANCLPQLYLQHVRKGKCELLTNIVSMLASSEGKRRQCLVSLLGTLLRVEGEAGVVDIEHHTAAYKAILAGKQMWISQQAVLRNIDVMFFAVHCALTEVVQTHISSALVRVFPYFCRTILEGAQTSRRHATLVLALALAKHPPLRSTVLNLTRTYAEWSGHLLQCITDALSGTLGRSLAIVDATGIVLNDPATLPSDDTADINAWADSVLVLQEQRGAPRGGSQEGVGEALERIRCVPPEYTFFFLCSGALLTRACQRSFLGCGVSKETTKKGYKQGLWPRGGGFRKQKSGGVPVVHARK</sequence>
<dbReference type="InterPro" id="IPR016024">
    <property type="entry name" value="ARM-type_fold"/>
</dbReference>
<evidence type="ECO:0000313" key="1">
    <source>
        <dbReference type="EMBL" id="RNF04152.1"/>
    </source>
</evidence>
<evidence type="ECO:0000313" key="2">
    <source>
        <dbReference type="Proteomes" id="UP000283634"/>
    </source>
</evidence>
<dbReference type="AlphaFoldDB" id="A0A3R7ME58"/>
<dbReference type="OrthoDB" id="243282at2759"/>
<dbReference type="RefSeq" id="XP_029237932.1">
    <property type="nucleotide sequence ID" value="XM_029382188.1"/>
</dbReference>
<name>A0A3R7ME58_TRYRA</name>